<dbReference type="Proteomes" id="UP001249291">
    <property type="component" value="Unassembled WGS sequence"/>
</dbReference>
<dbReference type="RefSeq" id="WP_309688259.1">
    <property type="nucleotide sequence ID" value="NZ_JAVIZQ010000001.1"/>
</dbReference>
<accession>A0ABU1HMY9</accession>
<comment type="caution">
    <text evidence="1">The sequence shown here is derived from an EMBL/GenBank/DDBJ whole genome shotgun (WGS) entry which is preliminary data.</text>
</comment>
<evidence type="ECO:0000313" key="2">
    <source>
        <dbReference type="Proteomes" id="UP001249291"/>
    </source>
</evidence>
<sequence>MVKSNAPYADYTIRIGDEYPLDVHYAENIWDDLLIKVQCRVSRTPSKKEFVVRALRGATDADRADIARRLPRIREVFDRCERECVTRQVWNHAGQFGFSVIYLGTRIDAPFSDLELHQMIDLEAELRRDSTA</sequence>
<evidence type="ECO:0000313" key="1">
    <source>
        <dbReference type="EMBL" id="MDR6141407.1"/>
    </source>
</evidence>
<name>A0ABU1HMY9_9MICO</name>
<protein>
    <submittedName>
        <fullName evidence="1">Uncharacterized protein</fullName>
    </submittedName>
</protein>
<keyword evidence="2" id="KW-1185">Reference proteome</keyword>
<reference evidence="1 2" key="1">
    <citation type="submission" date="2023-08" db="EMBL/GenBank/DDBJ databases">
        <title>Functional and genomic diversity of the sorghum phyllosphere microbiome.</title>
        <authorList>
            <person name="Shade A."/>
        </authorList>
    </citation>
    <scope>NUCLEOTIDE SEQUENCE [LARGE SCALE GENOMIC DNA]</scope>
    <source>
        <strain evidence="1 2">SORGH_AS_0445</strain>
    </source>
</reference>
<dbReference type="EMBL" id="JAVIZQ010000001">
    <property type="protein sequence ID" value="MDR6141407.1"/>
    <property type="molecule type" value="Genomic_DNA"/>
</dbReference>
<gene>
    <name evidence="1" type="ORF">QE375_000961</name>
</gene>
<proteinExistence type="predicted"/>
<organism evidence="1 2">
    <name type="scientific">Microbacterium foliorum</name>
    <dbReference type="NCBI Taxonomy" id="104336"/>
    <lineage>
        <taxon>Bacteria</taxon>
        <taxon>Bacillati</taxon>
        <taxon>Actinomycetota</taxon>
        <taxon>Actinomycetes</taxon>
        <taxon>Micrococcales</taxon>
        <taxon>Microbacteriaceae</taxon>
        <taxon>Microbacterium</taxon>
    </lineage>
</organism>